<dbReference type="InterPro" id="IPR023214">
    <property type="entry name" value="HAD_sf"/>
</dbReference>
<protein>
    <recommendedName>
        <fullName evidence="3">Haloacid dehalogenase-like hydrolase</fullName>
    </recommendedName>
</protein>
<sequence>MQPLAFFDLDNTLIARQTAVSEWLDDFSAELGLDAAARHRMAETLSARAFPEDFARLRCELGLAVSTGDLWRAYVDGITRRAVCRPEVLEGLIQMRASGWALANVSSGV</sequence>
<dbReference type="InterPro" id="IPR036412">
    <property type="entry name" value="HAD-like_sf"/>
</dbReference>
<keyword evidence="2" id="KW-1185">Reference proteome</keyword>
<dbReference type="RefSeq" id="WP_248865066.1">
    <property type="nucleotide sequence ID" value="NZ_CP086322.1"/>
</dbReference>
<dbReference type="SUPFAM" id="SSF56784">
    <property type="entry name" value="HAD-like"/>
    <property type="match status" value="1"/>
</dbReference>
<evidence type="ECO:0000313" key="1">
    <source>
        <dbReference type="EMBL" id="UQA94189.1"/>
    </source>
</evidence>
<evidence type="ECO:0000313" key="2">
    <source>
        <dbReference type="Proteomes" id="UP000830115"/>
    </source>
</evidence>
<dbReference type="Proteomes" id="UP000830115">
    <property type="component" value="Chromosome"/>
</dbReference>
<accession>A0ABY4M8S5</accession>
<dbReference type="Gene3D" id="3.40.50.1000">
    <property type="entry name" value="HAD superfamily/HAD-like"/>
    <property type="match status" value="1"/>
</dbReference>
<gene>
    <name evidence="1" type="ORF">K9S39_22050</name>
</gene>
<organism evidence="1 2">
    <name type="scientific">Streptomyces halobius</name>
    <dbReference type="NCBI Taxonomy" id="2879846"/>
    <lineage>
        <taxon>Bacteria</taxon>
        <taxon>Bacillati</taxon>
        <taxon>Actinomycetota</taxon>
        <taxon>Actinomycetes</taxon>
        <taxon>Kitasatosporales</taxon>
        <taxon>Streptomycetaceae</taxon>
        <taxon>Streptomyces</taxon>
    </lineage>
</organism>
<reference evidence="1" key="1">
    <citation type="submission" date="2021-10" db="EMBL/GenBank/DDBJ databases">
        <title>Streptomyces nigrumlapis sp.nov.,an antimicrobial producing actinobacterium isolated from Black Gobi rocks.</title>
        <authorList>
            <person name="Wen Y."/>
            <person name="Zhang W."/>
            <person name="Liu X.G."/>
        </authorList>
    </citation>
    <scope>NUCLEOTIDE SEQUENCE</scope>
    <source>
        <strain evidence="1">ST13-2-2</strain>
    </source>
</reference>
<proteinExistence type="predicted"/>
<evidence type="ECO:0008006" key="3">
    <source>
        <dbReference type="Google" id="ProtNLM"/>
    </source>
</evidence>
<dbReference type="EMBL" id="CP086322">
    <property type="protein sequence ID" value="UQA94189.1"/>
    <property type="molecule type" value="Genomic_DNA"/>
</dbReference>
<name>A0ABY4M8S5_9ACTN</name>